<dbReference type="OrthoDB" id="3494854at2759"/>
<reference evidence="2 3" key="2">
    <citation type="journal article" date="2012" name="Eukaryot. Cell">
        <title>Genome update of Botrytis cinerea strains B05.10 and T4.</title>
        <authorList>
            <person name="Staats M."/>
            <person name="van Kan J.A."/>
        </authorList>
    </citation>
    <scope>NUCLEOTIDE SEQUENCE [LARGE SCALE GENOMIC DNA]</scope>
    <source>
        <strain evidence="2 3">B05.10</strain>
    </source>
</reference>
<accession>A0A384JYB0</accession>
<dbReference type="RefSeq" id="XP_024552064.1">
    <property type="nucleotide sequence ID" value="XM_024696258.1"/>
</dbReference>
<name>A0A384JYB0_BOTFB</name>
<gene>
    <name evidence="2" type="ORF">BCIN_12g01620</name>
</gene>
<evidence type="ECO:0000313" key="2">
    <source>
        <dbReference type="EMBL" id="ATZ55579.1"/>
    </source>
</evidence>
<evidence type="ECO:0000256" key="1">
    <source>
        <dbReference type="SAM" id="MobiDB-lite"/>
    </source>
</evidence>
<organism evidence="2 3">
    <name type="scientific">Botryotinia fuckeliana (strain B05.10)</name>
    <name type="common">Noble rot fungus</name>
    <name type="synonym">Botrytis cinerea</name>
    <dbReference type="NCBI Taxonomy" id="332648"/>
    <lineage>
        <taxon>Eukaryota</taxon>
        <taxon>Fungi</taxon>
        <taxon>Dikarya</taxon>
        <taxon>Ascomycota</taxon>
        <taxon>Pezizomycotina</taxon>
        <taxon>Leotiomycetes</taxon>
        <taxon>Helotiales</taxon>
        <taxon>Sclerotiniaceae</taxon>
        <taxon>Botrytis</taxon>
    </lineage>
</organism>
<sequence length="111" mass="12703">MHMARKTVYTPCKNESGRFWLKFGGRTINFIMTNEKKDKQDANLDSAPLKGTIHKAPVQIASWTRFNNHEGPFEKGLWVGFGSKKSKHEKVENEEDADKTSDMDDKGLDMK</sequence>
<proteinExistence type="predicted"/>
<dbReference type="VEuPathDB" id="FungiDB:Bcin12g01620"/>
<feature type="compositionally biased region" description="Basic and acidic residues" evidence="1">
    <location>
        <begin position="98"/>
        <end position="111"/>
    </location>
</feature>
<dbReference type="KEGG" id="bfu:BCIN_12g01620"/>
<keyword evidence="3" id="KW-1185">Reference proteome</keyword>
<evidence type="ECO:0000313" key="3">
    <source>
        <dbReference type="Proteomes" id="UP000001798"/>
    </source>
</evidence>
<protein>
    <submittedName>
        <fullName evidence="2">Uncharacterized protein</fullName>
    </submittedName>
</protein>
<dbReference type="AlphaFoldDB" id="A0A384JYB0"/>
<dbReference type="EMBL" id="CP009816">
    <property type="protein sequence ID" value="ATZ55579.1"/>
    <property type="molecule type" value="Genomic_DNA"/>
</dbReference>
<dbReference type="GeneID" id="36394700"/>
<dbReference type="Proteomes" id="UP000001798">
    <property type="component" value="Chromosome 12"/>
</dbReference>
<reference evidence="2 3" key="1">
    <citation type="journal article" date="2011" name="PLoS Genet.">
        <title>Genomic analysis of the necrotrophic fungal pathogens Sclerotinia sclerotiorum and Botrytis cinerea.</title>
        <authorList>
            <person name="Amselem J."/>
            <person name="Cuomo C.A."/>
            <person name="van Kan J.A."/>
            <person name="Viaud M."/>
            <person name="Benito E.P."/>
            <person name="Couloux A."/>
            <person name="Coutinho P.M."/>
            <person name="de Vries R.P."/>
            <person name="Dyer P.S."/>
            <person name="Fillinger S."/>
            <person name="Fournier E."/>
            <person name="Gout L."/>
            <person name="Hahn M."/>
            <person name="Kohn L."/>
            <person name="Lapalu N."/>
            <person name="Plummer K.M."/>
            <person name="Pradier J.M."/>
            <person name="Quevillon E."/>
            <person name="Sharon A."/>
            <person name="Simon A."/>
            <person name="ten Have A."/>
            <person name="Tudzynski B."/>
            <person name="Tudzynski P."/>
            <person name="Wincker P."/>
            <person name="Andrew M."/>
            <person name="Anthouard V."/>
            <person name="Beever R.E."/>
            <person name="Beffa R."/>
            <person name="Benoit I."/>
            <person name="Bouzid O."/>
            <person name="Brault B."/>
            <person name="Chen Z."/>
            <person name="Choquer M."/>
            <person name="Collemare J."/>
            <person name="Cotton P."/>
            <person name="Danchin E.G."/>
            <person name="Da Silva C."/>
            <person name="Gautier A."/>
            <person name="Giraud C."/>
            <person name="Giraud T."/>
            <person name="Gonzalez C."/>
            <person name="Grossetete S."/>
            <person name="Guldener U."/>
            <person name="Henrissat B."/>
            <person name="Howlett B.J."/>
            <person name="Kodira C."/>
            <person name="Kretschmer M."/>
            <person name="Lappartient A."/>
            <person name="Leroch M."/>
            <person name="Levis C."/>
            <person name="Mauceli E."/>
            <person name="Neuveglise C."/>
            <person name="Oeser B."/>
            <person name="Pearson M."/>
            <person name="Poulain J."/>
            <person name="Poussereau N."/>
            <person name="Quesneville H."/>
            <person name="Rascle C."/>
            <person name="Schumacher J."/>
            <person name="Segurens B."/>
            <person name="Sexton A."/>
            <person name="Silva E."/>
            <person name="Sirven C."/>
            <person name="Soanes D.M."/>
            <person name="Talbot N.J."/>
            <person name="Templeton M."/>
            <person name="Yandava C."/>
            <person name="Yarden O."/>
            <person name="Zeng Q."/>
            <person name="Rollins J.A."/>
            <person name="Lebrun M.H."/>
            <person name="Dickman M."/>
        </authorList>
    </citation>
    <scope>NUCLEOTIDE SEQUENCE [LARGE SCALE GENOMIC DNA]</scope>
    <source>
        <strain evidence="2 3">B05.10</strain>
    </source>
</reference>
<feature type="region of interest" description="Disordered" evidence="1">
    <location>
        <begin position="85"/>
        <end position="111"/>
    </location>
</feature>
<reference evidence="2 3" key="3">
    <citation type="journal article" date="2017" name="Mol. Plant Pathol.">
        <title>A gapless genome sequence of the fungus Botrytis cinerea.</title>
        <authorList>
            <person name="Van Kan J.A."/>
            <person name="Stassen J.H."/>
            <person name="Mosbach A."/>
            <person name="Van Der Lee T.A."/>
            <person name="Faino L."/>
            <person name="Farmer A.D."/>
            <person name="Papasotiriou D.G."/>
            <person name="Zhou S."/>
            <person name="Seidl M.F."/>
            <person name="Cottam E."/>
            <person name="Edel D."/>
            <person name="Hahn M."/>
            <person name="Schwartz D.C."/>
            <person name="Dietrich R.A."/>
            <person name="Widdison S."/>
            <person name="Scalliet G."/>
        </authorList>
    </citation>
    <scope>NUCLEOTIDE SEQUENCE [LARGE SCALE GENOMIC DNA]</scope>
    <source>
        <strain evidence="2 3">B05.10</strain>
    </source>
</reference>